<dbReference type="AlphaFoldDB" id="A0A5N6NGC2"/>
<keyword evidence="1" id="KW-0677">Repeat</keyword>
<proteinExistence type="predicted"/>
<accession>A0A5N6NGC2</accession>
<evidence type="ECO:0000313" key="5">
    <source>
        <dbReference type="Proteomes" id="UP000326396"/>
    </source>
</evidence>
<dbReference type="PANTHER" id="PTHR47841">
    <property type="entry name" value="DIACYLGLYCEROL KINASE THETA-LIKE-RELATED"/>
    <property type="match status" value="1"/>
</dbReference>
<keyword evidence="5" id="KW-1185">Reference proteome</keyword>
<gene>
    <name evidence="4" type="ORF">E3N88_23626</name>
</gene>
<name>A0A5N6NGC2_9ASTR</name>
<comment type="caution">
    <text evidence="4">The sequence shown here is derived from an EMBL/GenBank/DDBJ whole genome shotgun (WGS) entry which is preliminary data.</text>
</comment>
<organism evidence="4 5">
    <name type="scientific">Mikania micrantha</name>
    <name type="common">bitter vine</name>
    <dbReference type="NCBI Taxonomy" id="192012"/>
    <lineage>
        <taxon>Eukaryota</taxon>
        <taxon>Viridiplantae</taxon>
        <taxon>Streptophyta</taxon>
        <taxon>Embryophyta</taxon>
        <taxon>Tracheophyta</taxon>
        <taxon>Spermatophyta</taxon>
        <taxon>Magnoliopsida</taxon>
        <taxon>eudicotyledons</taxon>
        <taxon>Gunneridae</taxon>
        <taxon>Pentapetalae</taxon>
        <taxon>asterids</taxon>
        <taxon>campanulids</taxon>
        <taxon>Asterales</taxon>
        <taxon>Asteraceae</taxon>
        <taxon>Asteroideae</taxon>
        <taxon>Heliantheae alliance</taxon>
        <taxon>Eupatorieae</taxon>
        <taxon>Mikania</taxon>
    </lineage>
</organism>
<evidence type="ECO:0000256" key="1">
    <source>
        <dbReference type="ARBA" id="ARBA00022737"/>
    </source>
</evidence>
<dbReference type="InterPro" id="IPR004146">
    <property type="entry name" value="DC1"/>
</dbReference>
<dbReference type="PANTHER" id="PTHR47841:SF7">
    <property type="entry name" value="CYSTEINE_HISTIDINE-RICH C1 DOMAIN PROTEIN"/>
    <property type="match status" value="1"/>
</dbReference>
<sequence>MAPLQNSNSVNQADQLQIQHSIHQHVLHKMFMTSEFNCDGCNTGGHGVRYRCSACEFDLHEQCAVAQNRISASHLHPHHHLILVNRPGDSHLCHVCNGVTNGLSYTCEIHACEFDVHTLCIQIPPMQGMQLGGYNNQTHMQQQGLPMTGFAGGYNPQPAMVNHHQQQQLMVNHHQQQQLMTNHHQQPPLMTNHHHQQQQLMANHHQQQVMPTGVGGYNVVNNNQTVMISQPPPPPPPPPPPSNGYSNMARLAANIISTSVIGIPLFNSRN</sequence>
<dbReference type="Pfam" id="PF03107">
    <property type="entry name" value="C1_2"/>
    <property type="match status" value="1"/>
</dbReference>
<feature type="compositionally biased region" description="Pro residues" evidence="2">
    <location>
        <begin position="230"/>
        <end position="242"/>
    </location>
</feature>
<protein>
    <recommendedName>
        <fullName evidence="3">DC1 domain-containing protein</fullName>
    </recommendedName>
</protein>
<feature type="region of interest" description="Disordered" evidence="2">
    <location>
        <begin position="224"/>
        <end position="246"/>
    </location>
</feature>
<reference evidence="4 5" key="1">
    <citation type="submission" date="2019-05" db="EMBL/GenBank/DDBJ databases">
        <title>Mikania micrantha, genome provides insights into the molecular mechanism of rapid growth.</title>
        <authorList>
            <person name="Liu B."/>
        </authorList>
    </citation>
    <scope>NUCLEOTIDE SEQUENCE [LARGE SCALE GENOMIC DNA]</scope>
    <source>
        <strain evidence="4">NLD-2019</strain>
        <tissue evidence="4">Leaf</tissue>
    </source>
</reference>
<evidence type="ECO:0000256" key="2">
    <source>
        <dbReference type="SAM" id="MobiDB-lite"/>
    </source>
</evidence>
<feature type="domain" description="DC1" evidence="3">
    <location>
        <begin position="22"/>
        <end position="64"/>
    </location>
</feature>
<dbReference type="EMBL" id="SZYD01000012">
    <property type="protein sequence ID" value="KAD4586025.1"/>
    <property type="molecule type" value="Genomic_DNA"/>
</dbReference>
<dbReference type="Proteomes" id="UP000326396">
    <property type="component" value="Linkage Group LG2"/>
</dbReference>
<dbReference type="OrthoDB" id="945197at2759"/>
<evidence type="ECO:0000313" key="4">
    <source>
        <dbReference type="EMBL" id="KAD4586025.1"/>
    </source>
</evidence>
<dbReference type="SUPFAM" id="SSF57889">
    <property type="entry name" value="Cysteine-rich domain"/>
    <property type="match status" value="2"/>
</dbReference>
<dbReference type="InterPro" id="IPR046349">
    <property type="entry name" value="C1-like_sf"/>
</dbReference>
<evidence type="ECO:0000259" key="3">
    <source>
        <dbReference type="Pfam" id="PF03107"/>
    </source>
</evidence>